<organism evidence="1 2">
    <name type="scientific">Nepenthes gracilis</name>
    <name type="common">Slender pitcher plant</name>
    <dbReference type="NCBI Taxonomy" id="150966"/>
    <lineage>
        <taxon>Eukaryota</taxon>
        <taxon>Viridiplantae</taxon>
        <taxon>Streptophyta</taxon>
        <taxon>Embryophyta</taxon>
        <taxon>Tracheophyta</taxon>
        <taxon>Spermatophyta</taxon>
        <taxon>Magnoliopsida</taxon>
        <taxon>eudicotyledons</taxon>
        <taxon>Gunneridae</taxon>
        <taxon>Pentapetalae</taxon>
        <taxon>Caryophyllales</taxon>
        <taxon>Nepenthaceae</taxon>
        <taxon>Nepenthes</taxon>
    </lineage>
</organism>
<sequence length="180" mass="20399">MMPIGVWYRIFFEAFWLRDVRCFGCLDCDPLRLYFASLVGDESLKWASKSGLHVSAAFGFQSVMCLWLRFQKHLELTFKPRPFTGGWLILAIDMENSSGRPVFCRRYISCGFAVVHRMPCFNPAVCDSEYGAVSLLDLRVSVADGFFALCICVYGLEALEFLLQSLMRTDGMGCVRVLLA</sequence>
<comment type="caution">
    <text evidence="1">The sequence shown here is derived from an EMBL/GenBank/DDBJ whole genome shotgun (WGS) entry which is preliminary data.</text>
</comment>
<dbReference type="AlphaFoldDB" id="A0AAD3Y7C5"/>
<reference evidence="1" key="1">
    <citation type="submission" date="2023-05" db="EMBL/GenBank/DDBJ databases">
        <title>Nepenthes gracilis genome sequencing.</title>
        <authorList>
            <person name="Fukushima K."/>
        </authorList>
    </citation>
    <scope>NUCLEOTIDE SEQUENCE</scope>
    <source>
        <strain evidence="1">SING2019-196</strain>
    </source>
</reference>
<dbReference type="EMBL" id="BSYO01000037">
    <property type="protein sequence ID" value="GMH29894.1"/>
    <property type="molecule type" value="Genomic_DNA"/>
</dbReference>
<protein>
    <submittedName>
        <fullName evidence="1">Uncharacterized protein</fullName>
    </submittedName>
</protein>
<gene>
    <name evidence="1" type="ORF">Nepgr_031737</name>
</gene>
<proteinExistence type="predicted"/>
<dbReference type="Proteomes" id="UP001279734">
    <property type="component" value="Unassembled WGS sequence"/>
</dbReference>
<keyword evidence="2" id="KW-1185">Reference proteome</keyword>
<evidence type="ECO:0000313" key="1">
    <source>
        <dbReference type="EMBL" id="GMH29894.1"/>
    </source>
</evidence>
<name>A0AAD3Y7C5_NEPGR</name>
<accession>A0AAD3Y7C5</accession>
<evidence type="ECO:0000313" key="2">
    <source>
        <dbReference type="Proteomes" id="UP001279734"/>
    </source>
</evidence>